<organism evidence="2 3">
    <name type="scientific">Macrosiphum euphorbiae</name>
    <name type="common">potato aphid</name>
    <dbReference type="NCBI Taxonomy" id="13131"/>
    <lineage>
        <taxon>Eukaryota</taxon>
        <taxon>Metazoa</taxon>
        <taxon>Ecdysozoa</taxon>
        <taxon>Arthropoda</taxon>
        <taxon>Hexapoda</taxon>
        <taxon>Insecta</taxon>
        <taxon>Pterygota</taxon>
        <taxon>Neoptera</taxon>
        <taxon>Paraneoptera</taxon>
        <taxon>Hemiptera</taxon>
        <taxon>Sternorrhyncha</taxon>
        <taxon>Aphidomorpha</taxon>
        <taxon>Aphidoidea</taxon>
        <taxon>Aphididae</taxon>
        <taxon>Macrosiphini</taxon>
        <taxon>Macrosiphum</taxon>
    </lineage>
</organism>
<comment type="caution">
    <text evidence="2">The sequence shown here is derived from an EMBL/GenBank/DDBJ whole genome shotgun (WGS) entry which is preliminary data.</text>
</comment>
<evidence type="ECO:0000313" key="3">
    <source>
        <dbReference type="Proteomes" id="UP001160148"/>
    </source>
</evidence>
<dbReference type="InterPro" id="IPR048366">
    <property type="entry name" value="TNP-like_GBD"/>
</dbReference>
<feature type="domain" description="Transposable element P transposase-like GTP-binding insertion" evidence="1">
    <location>
        <begin position="9"/>
        <end position="63"/>
    </location>
</feature>
<evidence type="ECO:0000313" key="2">
    <source>
        <dbReference type="EMBL" id="CAI6371422.1"/>
    </source>
</evidence>
<accession>A0AAV0XU77</accession>
<dbReference type="Pfam" id="PF21788">
    <property type="entry name" value="TNP-like_GBD"/>
    <property type="match status" value="1"/>
</dbReference>
<keyword evidence="3" id="KW-1185">Reference proteome</keyword>
<reference evidence="2 3" key="1">
    <citation type="submission" date="2023-01" db="EMBL/GenBank/DDBJ databases">
        <authorList>
            <person name="Whitehead M."/>
        </authorList>
    </citation>
    <scope>NUCLEOTIDE SEQUENCE [LARGE SCALE GENOMIC DNA]</scope>
</reference>
<dbReference type="Proteomes" id="UP001160148">
    <property type="component" value="Unassembled WGS sequence"/>
</dbReference>
<evidence type="ECO:0000259" key="1">
    <source>
        <dbReference type="Pfam" id="PF21788"/>
    </source>
</evidence>
<proteinExistence type="predicted"/>
<sequence length="99" mass="11202">MDLPPFSPMRVCLATQTLSLSVSSGMMTLISLNEMKSSAIHTARFIEFFDNLFDVFNSTTHSEAKTLRKPLTKTSDHWKFLNEAEQVLGKLKVHNRTGK</sequence>
<dbReference type="EMBL" id="CARXXK010000971">
    <property type="protein sequence ID" value="CAI6371422.1"/>
    <property type="molecule type" value="Genomic_DNA"/>
</dbReference>
<protein>
    <recommendedName>
        <fullName evidence="1">Transposable element P transposase-like GTP-binding insertion domain-containing protein</fullName>
    </recommendedName>
</protein>
<name>A0AAV0XU77_9HEMI</name>
<gene>
    <name evidence="2" type="ORF">MEUPH1_LOCUS25423</name>
</gene>
<dbReference type="AlphaFoldDB" id="A0AAV0XU77"/>